<sequence length="42" mass="4430">MFVDATSREVGNDLELVSSKAAFSVQSSSPSELKSRLGRTAA</sequence>
<organism evidence="1 2">
    <name type="scientific">Trifolium medium</name>
    <dbReference type="NCBI Taxonomy" id="97028"/>
    <lineage>
        <taxon>Eukaryota</taxon>
        <taxon>Viridiplantae</taxon>
        <taxon>Streptophyta</taxon>
        <taxon>Embryophyta</taxon>
        <taxon>Tracheophyta</taxon>
        <taxon>Spermatophyta</taxon>
        <taxon>Magnoliopsida</taxon>
        <taxon>eudicotyledons</taxon>
        <taxon>Gunneridae</taxon>
        <taxon>Pentapetalae</taxon>
        <taxon>rosids</taxon>
        <taxon>fabids</taxon>
        <taxon>Fabales</taxon>
        <taxon>Fabaceae</taxon>
        <taxon>Papilionoideae</taxon>
        <taxon>50 kb inversion clade</taxon>
        <taxon>NPAAA clade</taxon>
        <taxon>Hologalegina</taxon>
        <taxon>IRL clade</taxon>
        <taxon>Trifolieae</taxon>
        <taxon>Trifolium</taxon>
    </lineage>
</organism>
<evidence type="ECO:0000313" key="2">
    <source>
        <dbReference type="Proteomes" id="UP000265520"/>
    </source>
</evidence>
<feature type="non-terminal residue" evidence="1">
    <location>
        <position position="42"/>
    </location>
</feature>
<comment type="caution">
    <text evidence="1">The sequence shown here is derived from an EMBL/GenBank/DDBJ whole genome shotgun (WGS) entry which is preliminary data.</text>
</comment>
<reference evidence="1 2" key="1">
    <citation type="journal article" date="2018" name="Front. Plant Sci.">
        <title>Red Clover (Trifolium pratense) and Zigzag Clover (T. medium) - A Picture of Genomic Similarities and Differences.</title>
        <authorList>
            <person name="Dluhosova J."/>
            <person name="Istvanek J."/>
            <person name="Nedelnik J."/>
            <person name="Repkova J."/>
        </authorList>
    </citation>
    <scope>NUCLEOTIDE SEQUENCE [LARGE SCALE GENOMIC DNA]</scope>
    <source>
        <strain evidence="2">cv. 10/8</strain>
        <tissue evidence="1">Leaf</tissue>
    </source>
</reference>
<proteinExistence type="predicted"/>
<protein>
    <submittedName>
        <fullName evidence="1">Uncharacterized protein</fullName>
    </submittedName>
</protein>
<name>A0A392TKR4_9FABA</name>
<dbReference type="Proteomes" id="UP000265520">
    <property type="component" value="Unassembled WGS sequence"/>
</dbReference>
<dbReference type="EMBL" id="LXQA010601546">
    <property type="protein sequence ID" value="MCI61538.1"/>
    <property type="molecule type" value="Genomic_DNA"/>
</dbReference>
<dbReference type="AlphaFoldDB" id="A0A392TKR4"/>
<accession>A0A392TKR4</accession>
<evidence type="ECO:0000313" key="1">
    <source>
        <dbReference type="EMBL" id="MCI61538.1"/>
    </source>
</evidence>
<keyword evidence="2" id="KW-1185">Reference proteome</keyword>